<dbReference type="GO" id="GO:0005829">
    <property type="term" value="C:cytosol"/>
    <property type="evidence" value="ECO:0007669"/>
    <property type="project" value="GOC"/>
</dbReference>
<dbReference type="PANTHER" id="PTHR22902">
    <property type="entry name" value="SESQUIPEDALIAN"/>
    <property type="match status" value="1"/>
</dbReference>
<gene>
    <name evidence="2" type="ORF">B4U80_11161</name>
</gene>
<dbReference type="OrthoDB" id="10261837at2759"/>
<dbReference type="Pfam" id="PF00169">
    <property type="entry name" value="PH"/>
    <property type="match status" value="1"/>
</dbReference>
<feature type="domain" description="PH" evidence="1">
    <location>
        <begin position="17"/>
        <end position="114"/>
    </location>
</feature>
<dbReference type="CDD" id="cd13288">
    <property type="entry name" value="PH_Ses"/>
    <property type="match status" value="1"/>
</dbReference>
<dbReference type="GO" id="GO:0055037">
    <property type="term" value="C:recycling endosome"/>
    <property type="evidence" value="ECO:0007669"/>
    <property type="project" value="TreeGrafter"/>
</dbReference>
<accession>A0A443SQ24</accession>
<keyword evidence="3" id="KW-1185">Reference proteome</keyword>
<comment type="caution">
    <text evidence="2">The sequence shown here is derived from an EMBL/GenBank/DDBJ whole genome shotgun (WGS) entry which is preliminary data.</text>
</comment>
<dbReference type="SUPFAM" id="SSF50729">
    <property type="entry name" value="PH domain-like"/>
    <property type="match status" value="1"/>
</dbReference>
<evidence type="ECO:0000313" key="3">
    <source>
        <dbReference type="Proteomes" id="UP000288716"/>
    </source>
</evidence>
<sequence length="219" mass="25382">MKINEKTLIKYAVCNKDVDKEGFLFKRGEINKSFQKRWCVLKGNIFYYFEKRGDKEPIGCIVLEGSRIEVAEDETELFAFNILFSGPSSRVYVLGTDTQENMESWMKALSCASHHYLKMIVAELQRQLDEINDKDCKRLVQQSVLANASAAQPVRINPFDSDTTDFLGLNIQDANYNHKPIFTRKPFVEIHELYGRQFRSFFKDKCETSEKIEPIDLLA</sequence>
<dbReference type="VEuPathDB" id="VectorBase:LDEU002399"/>
<name>A0A443SQ24_9ACAR</name>
<dbReference type="GO" id="GO:0005769">
    <property type="term" value="C:early endosome"/>
    <property type="evidence" value="ECO:0007669"/>
    <property type="project" value="TreeGrafter"/>
</dbReference>
<evidence type="ECO:0000259" key="1">
    <source>
        <dbReference type="PROSITE" id="PS50003"/>
    </source>
</evidence>
<dbReference type="Proteomes" id="UP000288716">
    <property type="component" value="Unassembled WGS sequence"/>
</dbReference>
<organism evidence="2 3">
    <name type="scientific">Leptotrombidium deliense</name>
    <dbReference type="NCBI Taxonomy" id="299467"/>
    <lineage>
        <taxon>Eukaryota</taxon>
        <taxon>Metazoa</taxon>
        <taxon>Ecdysozoa</taxon>
        <taxon>Arthropoda</taxon>
        <taxon>Chelicerata</taxon>
        <taxon>Arachnida</taxon>
        <taxon>Acari</taxon>
        <taxon>Acariformes</taxon>
        <taxon>Trombidiformes</taxon>
        <taxon>Prostigmata</taxon>
        <taxon>Anystina</taxon>
        <taxon>Parasitengona</taxon>
        <taxon>Trombiculoidea</taxon>
        <taxon>Trombiculidae</taxon>
        <taxon>Leptotrombidium</taxon>
    </lineage>
</organism>
<dbReference type="SMART" id="SM00233">
    <property type="entry name" value="PH"/>
    <property type="match status" value="1"/>
</dbReference>
<dbReference type="InterPro" id="IPR001849">
    <property type="entry name" value="PH_domain"/>
</dbReference>
<dbReference type="PANTHER" id="PTHR22902:SF53">
    <property type="entry name" value="INOSITOL PHOSPHATASE INTERACTING PROTEIN, ISOFORM A"/>
    <property type="match status" value="1"/>
</dbReference>
<dbReference type="AlphaFoldDB" id="A0A443SQ24"/>
<dbReference type="PROSITE" id="PS50003">
    <property type="entry name" value="PH_DOMAIN"/>
    <property type="match status" value="1"/>
</dbReference>
<dbReference type="Gene3D" id="2.30.29.30">
    <property type="entry name" value="Pleckstrin-homology domain (PH domain)/Phosphotyrosine-binding domain (PTB)"/>
    <property type="match status" value="1"/>
</dbReference>
<proteinExistence type="predicted"/>
<reference evidence="2 3" key="1">
    <citation type="journal article" date="2018" name="Gigascience">
        <title>Genomes of trombidid mites reveal novel predicted allergens and laterally-transferred genes associated with secondary metabolism.</title>
        <authorList>
            <person name="Dong X."/>
            <person name="Chaisiri K."/>
            <person name="Xia D."/>
            <person name="Armstrong S.D."/>
            <person name="Fang Y."/>
            <person name="Donnelly M.J."/>
            <person name="Kadowaki T."/>
            <person name="McGarry J.W."/>
            <person name="Darby A.C."/>
            <person name="Makepeace B.L."/>
        </authorList>
    </citation>
    <scope>NUCLEOTIDE SEQUENCE [LARGE SCALE GENOMIC DNA]</scope>
    <source>
        <strain evidence="2">UoL-UT</strain>
    </source>
</reference>
<protein>
    <submittedName>
        <fullName evidence="2">Sesquipedalian-1-like protein</fullName>
    </submittedName>
</protein>
<dbReference type="GO" id="GO:0005802">
    <property type="term" value="C:trans-Golgi network"/>
    <property type="evidence" value="ECO:0007669"/>
    <property type="project" value="TreeGrafter"/>
</dbReference>
<dbReference type="InterPro" id="IPR011993">
    <property type="entry name" value="PH-like_dom_sf"/>
</dbReference>
<dbReference type="InterPro" id="IPR045188">
    <property type="entry name" value="Boi1/Boi2-like"/>
</dbReference>
<dbReference type="STRING" id="299467.A0A443SQ24"/>
<dbReference type="GO" id="GO:0007032">
    <property type="term" value="P:endosome organization"/>
    <property type="evidence" value="ECO:0007669"/>
    <property type="project" value="TreeGrafter"/>
</dbReference>
<dbReference type="GO" id="GO:0042147">
    <property type="term" value="P:retrograde transport, endosome to Golgi"/>
    <property type="evidence" value="ECO:0007669"/>
    <property type="project" value="TreeGrafter"/>
</dbReference>
<dbReference type="EMBL" id="NCKV01000824">
    <property type="protein sequence ID" value="RWS29640.1"/>
    <property type="molecule type" value="Genomic_DNA"/>
</dbReference>
<evidence type="ECO:0000313" key="2">
    <source>
        <dbReference type="EMBL" id="RWS29640.1"/>
    </source>
</evidence>
<dbReference type="GO" id="GO:0001881">
    <property type="term" value="P:receptor recycling"/>
    <property type="evidence" value="ECO:0007669"/>
    <property type="project" value="TreeGrafter"/>
</dbReference>